<gene>
    <name evidence="3" type="ORF">NQF64_08075</name>
</gene>
<dbReference type="InterPro" id="IPR002575">
    <property type="entry name" value="Aminoglycoside_PTrfase"/>
</dbReference>
<name>A0ABT3WBM7_9PROT</name>
<feature type="domain" description="Aminoglycoside phosphotransferase" evidence="2">
    <location>
        <begin position="58"/>
        <end position="301"/>
    </location>
</feature>
<dbReference type="SUPFAM" id="SSF56112">
    <property type="entry name" value="Protein kinase-like (PK-like)"/>
    <property type="match status" value="1"/>
</dbReference>
<organism evidence="3 4">
    <name type="scientific">Bombella saccharophila</name>
    <dbReference type="NCBI Taxonomy" id="2967338"/>
    <lineage>
        <taxon>Bacteria</taxon>
        <taxon>Pseudomonadati</taxon>
        <taxon>Pseudomonadota</taxon>
        <taxon>Alphaproteobacteria</taxon>
        <taxon>Acetobacterales</taxon>
        <taxon>Acetobacteraceae</taxon>
        <taxon>Bombella</taxon>
    </lineage>
</organism>
<comment type="similarity">
    <text evidence="1">Belongs to the pseudomonas-type ThrB family.</text>
</comment>
<comment type="caution">
    <text evidence="3">The sequence shown here is derived from an EMBL/GenBank/DDBJ whole genome shotgun (WGS) entry which is preliminary data.</text>
</comment>
<dbReference type="Pfam" id="PF01636">
    <property type="entry name" value="APH"/>
    <property type="match status" value="1"/>
</dbReference>
<proteinExistence type="inferred from homology"/>
<keyword evidence="4" id="KW-1185">Reference proteome</keyword>
<dbReference type="Gene3D" id="3.90.1200.10">
    <property type="match status" value="1"/>
</dbReference>
<dbReference type="PANTHER" id="PTHR21064:SF6">
    <property type="entry name" value="AMINOGLYCOSIDE PHOSPHOTRANSFERASE DOMAIN-CONTAINING PROTEIN"/>
    <property type="match status" value="1"/>
</dbReference>
<dbReference type="EMBL" id="JANIDW010000004">
    <property type="protein sequence ID" value="MCX5615197.1"/>
    <property type="molecule type" value="Genomic_DNA"/>
</dbReference>
<evidence type="ECO:0000259" key="2">
    <source>
        <dbReference type="Pfam" id="PF01636"/>
    </source>
</evidence>
<dbReference type="InterPro" id="IPR011009">
    <property type="entry name" value="Kinase-like_dom_sf"/>
</dbReference>
<evidence type="ECO:0000313" key="4">
    <source>
        <dbReference type="Proteomes" id="UP001165648"/>
    </source>
</evidence>
<dbReference type="RefSeq" id="WP_266107034.1">
    <property type="nucleotide sequence ID" value="NZ_JANIDW010000004.1"/>
</dbReference>
<reference evidence="3 4" key="1">
    <citation type="submission" date="2022-07" db="EMBL/GenBank/DDBJ databases">
        <title>Bombella genomes.</title>
        <authorList>
            <person name="Harer L."/>
            <person name="Styblova S."/>
            <person name="Ehrmann M."/>
        </authorList>
    </citation>
    <scope>NUCLEOTIDE SEQUENCE [LARGE SCALE GENOMIC DNA]</scope>
    <source>
        <strain evidence="3 4">TMW 2.2558</strain>
    </source>
</reference>
<dbReference type="InterPro" id="IPR050249">
    <property type="entry name" value="Pseudomonas-type_ThrB"/>
</dbReference>
<evidence type="ECO:0000256" key="1">
    <source>
        <dbReference type="ARBA" id="ARBA00038240"/>
    </source>
</evidence>
<dbReference type="PANTHER" id="PTHR21064">
    <property type="entry name" value="AMINOGLYCOSIDE PHOSPHOTRANSFERASE DOMAIN-CONTAINING PROTEIN-RELATED"/>
    <property type="match status" value="1"/>
</dbReference>
<evidence type="ECO:0000313" key="3">
    <source>
        <dbReference type="EMBL" id="MCX5615197.1"/>
    </source>
</evidence>
<protein>
    <submittedName>
        <fullName evidence="3">Phosphotransferase</fullName>
    </submittedName>
</protein>
<dbReference type="Proteomes" id="UP001165648">
    <property type="component" value="Unassembled WGS sequence"/>
</dbReference>
<accession>A0ABT3WBM7</accession>
<sequence>MSTRPLGLESGYNSCVWPALTRADVATLLPHWGMHPAKEPILWHSQRPFSASAIIALQDGQHIFLKRHGRALRSARTVTEEHRFAQHLAAQGLAVCAPLPMEDGTTAKAEGHYVYEAFPLFTEHDAYRGLESWRPYKSTPQAASSGRLLAQLHHASAGYDAPPRHNPPLTSIRHPLLGPSLDDTLLPWAAQQKGLTSLYSLEDVRSDVLPLLEPFHQALRPLLPHDRPLWGHGDWHGANLLWQNEGQDLTAVRIFDFGMCDQTSAAFDLAVAIERSFISWLAPDGSPTVHEEQLRAFLHAYDAQRPRSLVERHLTARWLPLCHVTFALSETAYYGHTLHNQAAAEISWRDYLIGHAEWFHSPTGRTLLSMLEAC</sequence>